<evidence type="ECO:0000313" key="4">
    <source>
        <dbReference type="Ensembl" id="ENSSPUP00000010110.1"/>
    </source>
</evidence>
<dbReference type="Pfam" id="PF00179">
    <property type="entry name" value="UQ_con"/>
    <property type="match status" value="1"/>
</dbReference>
<proteinExistence type="predicted"/>
<sequence length="138" mass="16010">DIQLPNIYPAVPPLFRYLSQCSGRLNPNLYDNGKVCVSLLGTWIGKGTERWTSKSSLLQVLISIQGLILVNEPYYNEAGFDSDRGLQEGYENSRCYNEMALIRVVQSMTQLLRRPVEVFEYEIREHFRSNGWRLVHRI</sequence>
<name>A0A8D0GTX2_SPHPU</name>
<dbReference type="InterPro" id="IPR016135">
    <property type="entry name" value="UBQ-conjugating_enzyme/RWD"/>
</dbReference>
<dbReference type="Proteomes" id="UP000694392">
    <property type="component" value="Unplaced"/>
</dbReference>
<dbReference type="GO" id="GO:0061631">
    <property type="term" value="F:ubiquitin conjugating enzyme activity"/>
    <property type="evidence" value="ECO:0007669"/>
    <property type="project" value="TreeGrafter"/>
</dbReference>
<protein>
    <recommendedName>
        <fullName evidence="3">UBC core domain-containing protein</fullName>
    </recommendedName>
</protein>
<keyword evidence="2" id="KW-0833">Ubl conjugation pathway</keyword>
<evidence type="ECO:0000259" key="3">
    <source>
        <dbReference type="PROSITE" id="PS50127"/>
    </source>
</evidence>
<dbReference type="CDD" id="cd23837">
    <property type="entry name" value="UBCc_UBE2O"/>
    <property type="match status" value="1"/>
</dbReference>
<evidence type="ECO:0000256" key="1">
    <source>
        <dbReference type="ARBA" id="ARBA00022679"/>
    </source>
</evidence>
<accession>A0A8D0GTX2</accession>
<dbReference type="PANTHER" id="PTHR46116">
    <property type="entry name" value="(E3-INDEPENDENT) E2 UBIQUITIN-CONJUGATING ENZYME"/>
    <property type="match status" value="1"/>
</dbReference>
<evidence type="ECO:0000256" key="2">
    <source>
        <dbReference type="ARBA" id="ARBA00022786"/>
    </source>
</evidence>
<dbReference type="Gene3D" id="3.10.110.10">
    <property type="entry name" value="Ubiquitin Conjugating Enzyme"/>
    <property type="match status" value="1"/>
</dbReference>
<dbReference type="Ensembl" id="ENSSPUT00000010772.1">
    <property type="protein sequence ID" value="ENSSPUP00000010110.1"/>
    <property type="gene ID" value="ENSSPUG00000007821.1"/>
</dbReference>
<organism evidence="4 5">
    <name type="scientific">Sphenodon punctatus</name>
    <name type="common">Tuatara</name>
    <name type="synonym">Hatteria punctata</name>
    <dbReference type="NCBI Taxonomy" id="8508"/>
    <lineage>
        <taxon>Eukaryota</taxon>
        <taxon>Metazoa</taxon>
        <taxon>Chordata</taxon>
        <taxon>Craniata</taxon>
        <taxon>Vertebrata</taxon>
        <taxon>Euteleostomi</taxon>
        <taxon>Lepidosauria</taxon>
        <taxon>Sphenodontia</taxon>
        <taxon>Sphenodontidae</taxon>
        <taxon>Sphenodon</taxon>
    </lineage>
</organism>
<reference evidence="4" key="2">
    <citation type="submission" date="2025-09" db="UniProtKB">
        <authorList>
            <consortium name="Ensembl"/>
        </authorList>
    </citation>
    <scope>IDENTIFICATION</scope>
</reference>
<reference evidence="4" key="1">
    <citation type="submission" date="2025-08" db="UniProtKB">
        <authorList>
            <consortium name="Ensembl"/>
        </authorList>
    </citation>
    <scope>IDENTIFICATION</scope>
</reference>
<dbReference type="PANTHER" id="PTHR46116:SF15">
    <property type="entry name" value="(E3-INDEPENDENT) E2 UBIQUITIN-CONJUGATING ENZYME"/>
    <property type="match status" value="1"/>
</dbReference>
<dbReference type="PROSITE" id="PS50127">
    <property type="entry name" value="UBC_2"/>
    <property type="match status" value="1"/>
</dbReference>
<dbReference type="GeneTree" id="ENSGT00940000160755"/>
<keyword evidence="5" id="KW-1185">Reference proteome</keyword>
<evidence type="ECO:0000313" key="5">
    <source>
        <dbReference type="Proteomes" id="UP000694392"/>
    </source>
</evidence>
<dbReference type="OMA" id="AMIFCDH"/>
<keyword evidence="1" id="KW-0808">Transferase</keyword>
<dbReference type="SUPFAM" id="SSF54495">
    <property type="entry name" value="UBC-like"/>
    <property type="match status" value="1"/>
</dbReference>
<dbReference type="AlphaFoldDB" id="A0A8D0GTX2"/>
<feature type="domain" description="UBC core" evidence="3">
    <location>
        <begin position="1"/>
        <end position="109"/>
    </location>
</feature>
<dbReference type="InterPro" id="IPR000608">
    <property type="entry name" value="UBC"/>
</dbReference>